<name>A0A418SDE8_9RHOB</name>
<dbReference type="OrthoDB" id="6293260at2"/>
<proteinExistence type="predicted"/>
<organism evidence="2 3">
    <name type="scientific">Pseudooceanicola algae</name>
    <dbReference type="NCBI Taxonomy" id="1537215"/>
    <lineage>
        <taxon>Bacteria</taxon>
        <taxon>Pseudomonadati</taxon>
        <taxon>Pseudomonadota</taxon>
        <taxon>Alphaproteobacteria</taxon>
        <taxon>Rhodobacterales</taxon>
        <taxon>Paracoccaceae</taxon>
        <taxon>Pseudooceanicola</taxon>
    </lineage>
</organism>
<dbReference type="PANTHER" id="PTHR43792:SF1">
    <property type="entry name" value="N-ACETYLTRANSFERASE DOMAIN-CONTAINING PROTEIN"/>
    <property type="match status" value="1"/>
</dbReference>
<dbReference type="KEGG" id="palw:PSAL_023050"/>
<dbReference type="InterPro" id="IPR016181">
    <property type="entry name" value="Acyl_CoA_acyltransferase"/>
</dbReference>
<accession>A0A418SDE8</accession>
<dbReference type="GO" id="GO:0016747">
    <property type="term" value="F:acyltransferase activity, transferring groups other than amino-acyl groups"/>
    <property type="evidence" value="ECO:0007669"/>
    <property type="project" value="InterPro"/>
</dbReference>
<feature type="domain" description="N-acetyltransferase" evidence="1">
    <location>
        <begin position="21"/>
        <end position="157"/>
    </location>
</feature>
<gene>
    <name evidence="2" type="ORF">PSAL_023050</name>
</gene>
<dbReference type="EMBL" id="CP060436">
    <property type="protein sequence ID" value="QPM91062.1"/>
    <property type="molecule type" value="Genomic_DNA"/>
</dbReference>
<dbReference type="InterPro" id="IPR051531">
    <property type="entry name" value="N-acetyltransferase"/>
</dbReference>
<dbReference type="Proteomes" id="UP000283786">
    <property type="component" value="Chromosome"/>
</dbReference>
<evidence type="ECO:0000313" key="2">
    <source>
        <dbReference type="EMBL" id="QPM91062.1"/>
    </source>
</evidence>
<dbReference type="Pfam" id="PF13302">
    <property type="entry name" value="Acetyltransf_3"/>
    <property type="match status" value="1"/>
</dbReference>
<sequence>MTTLPAPHHEIPVPVLETEHLILRGPRAEDFATVSDFARDAERTRFIGGPAETDFDVWRGFTSAIGHWMWFGYGFWTLEDRASGAALGRIGVINHVTWPEPELGWHMFAAGEGRGLAHEAATTIRAHAANALGLDRLISHIDPANLRSRALAERLGAVIEREGILLGTPCLIYRHPSVSEVTDAAE</sequence>
<dbReference type="AlphaFoldDB" id="A0A418SDE8"/>
<keyword evidence="3" id="KW-1185">Reference proteome</keyword>
<reference evidence="2 3" key="1">
    <citation type="submission" date="2020-08" db="EMBL/GenBank/DDBJ databases">
        <title>Genome sequence of Rhodobacteraceae bacterium Lw-13e.</title>
        <authorList>
            <person name="Poehlein A."/>
            <person name="Wolter L."/>
            <person name="Daniel R."/>
            <person name="Brinkhoff T."/>
        </authorList>
    </citation>
    <scope>NUCLEOTIDE SEQUENCE [LARGE SCALE GENOMIC DNA]</scope>
    <source>
        <strain evidence="2 3">Lw-13e</strain>
    </source>
</reference>
<dbReference type="InterPro" id="IPR000182">
    <property type="entry name" value="GNAT_dom"/>
</dbReference>
<protein>
    <recommendedName>
        <fullName evidence="1">N-acetyltransferase domain-containing protein</fullName>
    </recommendedName>
</protein>
<dbReference type="RefSeq" id="WP_119840282.1">
    <property type="nucleotide sequence ID" value="NZ_CP060436.1"/>
</dbReference>
<evidence type="ECO:0000313" key="3">
    <source>
        <dbReference type="Proteomes" id="UP000283786"/>
    </source>
</evidence>
<dbReference type="Gene3D" id="3.40.630.30">
    <property type="match status" value="1"/>
</dbReference>
<evidence type="ECO:0000259" key="1">
    <source>
        <dbReference type="Pfam" id="PF13302"/>
    </source>
</evidence>
<dbReference type="PANTHER" id="PTHR43792">
    <property type="entry name" value="GNAT FAMILY, PUTATIVE (AFU_ORTHOLOGUE AFUA_3G00765)-RELATED-RELATED"/>
    <property type="match status" value="1"/>
</dbReference>
<dbReference type="SUPFAM" id="SSF55729">
    <property type="entry name" value="Acyl-CoA N-acyltransferases (Nat)"/>
    <property type="match status" value="1"/>
</dbReference>